<reference evidence="2" key="1">
    <citation type="journal article" date="2020" name="Stud. Mycol.">
        <title>101 Dothideomycetes genomes: a test case for predicting lifestyles and emergence of pathogens.</title>
        <authorList>
            <person name="Haridas S."/>
            <person name="Albert R."/>
            <person name="Binder M."/>
            <person name="Bloem J."/>
            <person name="Labutti K."/>
            <person name="Salamov A."/>
            <person name="Andreopoulos B."/>
            <person name="Baker S."/>
            <person name="Barry K."/>
            <person name="Bills G."/>
            <person name="Bluhm B."/>
            <person name="Cannon C."/>
            <person name="Castanera R."/>
            <person name="Culley D."/>
            <person name="Daum C."/>
            <person name="Ezra D."/>
            <person name="Gonzalez J."/>
            <person name="Henrissat B."/>
            <person name="Kuo A."/>
            <person name="Liang C."/>
            <person name="Lipzen A."/>
            <person name="Lutzoni F."/>
            <person name="Magnuson J."/>
            <person name="Mondo S."/>
            <person name="Nolan M."/>
            <person name="Ohm R."/>
            <person name="Pangilinan J."/>
            <person name="Park H.-J."/>
            <person name="Ramirez L."/>
            <person name="Alfaro M."/>
            <person name="Sun H."/>
            <person name="Tritt A."/>
            <person name="Yoshinaga Y."/>
            <person name="Zwiers L.-H."/>
            <person name="Turgeon B."/>
            <person name="Goodwin S."/>
            <person name="Spatafora J."/>
            <person name="Crous P."/>
            <person name="Grigoriev I."/>
        </authorList>
    </citation>
    <scope>NUCLEOTIDE SEQUENCE</scope>
    <source>
        <strain evidence="2">CBS 161.51</strain>
    </source>
</reference>
<dbReference type="AlphaFoldDB" id="A0A6A5T4G0"/>
<feature type="region of interest" description="Disordered" evidence="1">
    <location>
        <begin position="213"/>
        <end position="269"/>
    </location>
</feature>
<evidence type="ECO:0000313" key="2">
    <source>
        <dbReference type="EMBL" id="KAF1947471.1"/>
    </source>
</evidence>
<gene>
    <name evidence="2" type="ORF">EJ02DRAFT_461660</name>
</gene>
<protein>
    <submittedName>
        <fullName evidence="2">Uncharacterized protein</fullName>
    </submittedName>
</protein>
<dbReference type="Proteomes" id="UP000800038">
    <property type="component" value="Unassembled WGS sequence"/>
</dbReference>
<accession>A0A6A5T4G0</accession>
<feature type="compositionally biased region" description="Low complexity" evidence="1">
    <location>
        <begin position="213"/>
        <end position="222"/>
    </location>
</feature>
<keyword evidence="3" id="KW-1185">Reference proteome</keyword>
<evidence type="ECO:0000313" key="3">
    <source>
        <dbReference type="Proteomes" id="UP000800038"/>
    </source>
</evidence>
<dbReference type="OrthoDB" id="3688820at2759"/>
<organism evidence="2 3">
    <name type="scientific">Clathrospora elynae</name>
    <dbReference type="NCBI Taxonomy" id="706981"/>
    <lineage>
        <taxon>Eukaryota</taxon>
        <taxon>Fungi</taxon>
        <taxon>Dikarya</taxon>
        <taxon>Ascomycota</taxon>
        <taxon>Pezizomycotina</taxon>
        <taxon>Dothideomycetes</taxon>
        <taxon>Pleosporomycetidae</taxon>
        <taxon>Pleosporales</taxon>
        <taxon>Diademaceae</taxon>
        <taxon>Clathrospora</taxon>
    </lineage>
</organism>
<dbReference type="EMBL" id="ML975998">
    <property type="protein sequence ID" value="KAF1947471.1"/>
    <property type="molecule type" value="Genomic_DNA"/>
</dbReference>
<proteinExistence type="predicted"/>
<sequence>MTLLTPSSFSSSHTNQKYARDVARSKAFSRMVPGREDDCIQRAKRHSDIQDAMKSASNSHPFVYKRAVAVLMYFEDDDIGCTDLEEELAATFHNLFNFAVRKLTYGNNKDIRTELIRVLLDLVKKNYTYKGSRVILVYSGGSITKASNSGAYGSNGKFRTKTMGWTAATSLLDNFGCDVLHLLDCLCAEEAVNGKAEVVAAWSAYEQAAAATSSADTGTSETNVSEKRQRLSKTTGYLGQPIQSISDDSYGEHAPPLSQPTRGVSRERSSKSCAVPHLYLKPWRPFMRR</sequence>
<name>A0A6A5T4G0_9PLEO</name>
<evidence type="ECO:0000256" key="1">
    <source>
        <dbReference type="SAM" id="MobiDB-lite"/>
    </source>
</evidence>
<feature type="compositionally biased region" description="Polar residues" evidence="1">
    <location>
        <begin position="232"/>
        <end position="247"/>
    </location>
</feature>